<protein>
    <submittedName>
        <fullName evidence="6">AcrR family transcriptional regulator</fullName>
    </submittedName>
</protein>
<evidence type="ECO:0000256" key="1">
    <source>
        <dbReference type="ARBA" id="ARBA00023015"/>
    </source>
</evidence>
<dbReference type="InterPro" id="IPR036271">
    <property type="entry name" value="Tet_transcr_reg_TetR-rel_C_sf"/>
</dbReference>
<dbReference type="InterPro" id="IPR001647">
    <property type="entry name" value="HTH_TetR"/>
</dbReference>
<keyword evidence="2 4" id="KW-0238">DNA-binding</keyword>
<evidence type="ECO:0000256" key="2">
    <source>
        <dbReference type="ARBA" id="ARBA00023125"/>
    </source>
</evidence>
<evidence type="ECO:0000313" key="6">
    <source>
        <dbReference type="EMBL" id="NYD54447.1"/>
    </source>
</evidence>
<accession>A0A7Y9EUZ9</accession>
<comment type="caution">
    <text evidence="6">The sequence shown here is derived from an EMBL/GenBank/DDBJ whole genome shotgun (WGS) entry which is preliminary data.</text>
</comment>
<dbReference type="PANTHER" id="PTHR47506:SF6">
    <property type="entry name" value="HTH-TYPE TRANSCRIPTIONAL REPRESSOR NEMR"/>
    <property type="match status" value="1"/>
</dbReference>
<feature type="domain" description="HTH tetR-type" evidence="5">
    <location>
        <begin position="5"/>
        <end position="65"/>
    </location>
</feature>
<dbReference type="PRINTS" id="PR00455">
    <property type="entry name" value="HTHTETR"/>
</dbReference>
<dbReference type="PROSITE" id="PS50977">
    <property type="entry name" value="HTH_TETR_2"/>
    <property type="match status" value="1"/>
</dbReference>
<keyword evidence="3" id="KW-0804">Transcription</keyword>
<dbReference type="InterPro" id="IPR009057">
    <property type="entry name" value="Homeodomain-like_sf"/>
</dbReference>
<gene>
    <name evidence="6" type="ORF">BKA02_001502</name>
</gene>
<keyword evidence="7" id="KW-1185">Reference proteome</keyword>
<dbReference type="GO" id="GO:0003677">
    <property type="term" value="F:DNA binding"/>
    <property type="evidence" value="ECO:0007669"/>
    <property type="project" value="UniProtKB-UniRule"/>
</dbReference>
<dbReference type="SUPFAM" id="SSF46689">
    <property type="entry name" value="Homeodomain-like"/>
    <property type="match status" value="1"/>
</dbReference>
<feature type="DNA-binding region" description="H-T-H motif" evidence="4">
    <location>
        <begin position="28"/>
        <end position="47"/>
    </location>
</feature>
<dbReference type="Proteomes" id="UP000552045">
    <property type="component" value="Unassembled WGS sequence"/>
</dbReference>
<evidence type="ECO:0000313" key="7">
    <source>
        <dbReference type="Proteomes" id="UP000552045"/>
    </source>
</evidence>
<evidence type="ECO:0000256" key="4">
    <source>
        <dbReference type="PROSITE-ProRule" id="PRU00335"/>
    </source>
</evidence>
<organism evidence="6 7">
    <name type="scientific">Microbacterium pseudoresistens</name>
    <dbReference type="NCBI Taxonomy" id="640634"/>
    <lineage>
        <taxon>Bacteria</taxon>
        <taxon>Bacillati</taxon>
        <taxon>Actinomycetota</taxon>
        <taxon>Actinomycetes</taxon>
        <taxon>Micrococcales</taxon>
        <taxon>Microbacteriaceae</taxon>
        <taxon>Microbacterium</taxon>
    </lineage>
</organism>
<dbReference type="Gene3D" id="1.10.357.10">
    <property type="entry name" value="Tetracycline Repressor, domain 2"/>
    <property type="match status" value="1"/>
</dbReference>
<dbReference type="SUPFAM" id="SSF48498">
    <property type="entry name" value="Tetracyclin repressor-like, C-terminal domain"/>
    <property type="match status" value="1"/>
</dbReference>
<evidence type="ECO:0000259" key="5">
    <source>
        <dbReference type="PROSITE" id="PS50977"/>
    </source>
</evidence>
<keyword evidence="1" id="KW-0805">Transcription regulation</keyword>
<dbReference type="PANTHER" id="PTHR47506">
    <property type="entry name" value="TRANSCRIPTIONAL REGULATORY PROTEIN"/>
    <property type="match status" value="1"/>
</dbReference>
<dbReference type="RefSeq" id="WP_179432766.1">
    <property type="nucleotide sequence ID" value="NZ_BAABLC010000001.1"/>
</dbReference>
<evidence type="ECO:0000256" key="3">
    <source>
        <dbReference type="ARBA" id="ARBA00023163"/>
    </source>
</evidence>
<dbReference type="AlphaFoldDB" id="A0A7Y9EUZ9"/>
<proteinExistence type="predicted"/>
<dbReference type="Pfam" id="PF00440">
    <property type="entry name" value="TetR_N"/>
    <property type="match status" value="1"/>
</dbReference>
<sequence>MTTLTPAADRLLQSASRLFCQEGIRPVGIDRILADAGVAKATLYQAFGSKEALIVAHLERRDMADRQAYRAHIASIPAGPARLLASFTLAARRTAADGFIGCVYLNALNEFPEPDEPIGRAVRQHRDWVQEQWRDAVSARDDAERIIAEAQVAYDGGLLGSKVEHSPAPIELAGEIVRTRLAAAI</sequence>
<reference evidence="6 7" key="1">
    <citation type="submission" date="2020-07" db="EMBL/GenBank/DDBJ databases">
        <title>Sequencing the genomes of 1000 actinobacteria strains.</title>
        <authorList>
            <person name="Klenk H.-P."/>
        </authorList>
    </citation>
    <scope>NUCLEOTIDE SEQUENCE [LARGE SCALE GENOMIC DNA]</scope>
    <source>
        <strain evidence="6 7">DSM 22185</strain>
    </source>
</reference>
<dbReference type="EMBL" id="JACCBH010000001">
    <property type="protein sequence ID" value="NYD54447.1"/>
    <property type="molecule type" value="Genomic_DNA"/>
</dbReference>
<name>A0A7Y9EUZ9_9MICO</name>